<evidence type="ECO:0000256" key="1">
    <source>
        <dbReference type="SAM" id="Phobius"/>
    </source>
</evidence>
<keyword evidence="1" id="KW-0812">Transmembrane</keyword>
<feature type="transmembrane region" description="Helical" evidence="1">
    <location>
        <begin position="267"/>
        <end position="291"/>
    </location>
</feature>
<dbReference type="Proteomes" id="UP000554837">
    <property type="component" value="Unassembled WGS sequence"/>
</dbReference>
<dbReference type="AlphaFoldDB" id="A0A840S296"/>
<evidence type="ECO:0000313" key="2">
    <source>
        <dbReference type="EMBL" id="MBB5202720.1"/>
    </source>
</evidence>
<dbReference type="EMBL" id="JACHHO010000001">
    <property type="protein sequence ID" value="MBB5202720.1"/>
    <property type="molecule type" value="Genomic_DNA"/>
</dbReference>
<feature type="transmembrane region" description="Helical" evidence="1">
    <location>
        <begin position="376"/>
        <end position="396"/>
    </location>
</feature>
<feature type="transmembrane region" description="Helical" evidence="1">
    <location>
        <begin position="174"/>
        <end position="195"/>
    </location>
</feature>
<feature type="transmembrane region" description="Helical" evidence="1">
    <location>
        <begin position="143"/>
        <end position="162"/>
    </location>
</feature>
<name>A0A840S296_9BURK</name>
<protein>
    <submittedName>
        <fullName evidence="2">Uncharacterized protein</fullName>
    </submittedName>
</protein>
<reference evidence="2 3" key="1">
    <citation type="submission" date="2020-08" db="EMBL/GenBank/DDBJ databases">
        <title>Genomic Encyclopedia of Type Strains, Phase IV (KMG-IV): sequencing the most valuable type-strain genomes for metagenomic binning, comparative biology and taxonomic classification.</title>
        <authorList>
            <person name="Goeker M."/>
        </authorList>
    </citation>
    <scope>NUCLEOTIDE SEQUENCE [LARGE SCALE GENOMIC DNA]</scope>
    <source>
        <strain evidence="2 3">DSM 23958</strain>
    </source>
</reference>
<accession>A0A840S296</accession>
<evidence type="ECO:0000313" key="3">
    <source>
        <dbReference type="Proteomes" id="UP000554837"/>
    </source>
</evidence>
<keyword evidence="1" id="KW-1133">Transmembrane helix</keyword>
<sequence>MKAIWRWVLWRVGVNEREKFLLLAAPFALLFAFPYGWEIFNHRALGGVPTAGLSGADLMGPALALLAALHLGIVNLLTQNHPNHARLVPRQAFALRRALLSATLTSALLALGVCRMVSGQWLGPASPMLLALILLAPMAQRRLWLMILMGAAFPLILDPDYLWRRLQVEGAWSWVVELGLGGLALGLAALCLRWQSLSIGLGEASHRRRWAEQQGRLAPLRTTKPVEGWVSRLMAGLSSIICWPLAWQRRRLTLGRPWGSALTRLELTLWAPSLHPWLILVWAVYLMLFILSLDRDHAQSMMVVMVSMAGLLSQTARLKVLERGRFEQAVLLLLPGVPQGGALTRILLWRQWAVSMLSFVMVTAVLAWQAEFELTLMRGANLGVAGVLLLVVATALREPGSTRLGKSGADRWVGVSLVALLLSTVVSGLGQGLLAAGAAGFVLLSAHYGWRLVHARPMLPLGRTTALVGEGAP</sequence>
<gene>
    <name evidence="2" type="ORF">HNQ51_000013</name>
</gene>
<organism evidence="2 3">
    <name type="scientific">Inhella inkyongensis</name>
    <dbReference type="NCBI Taxonomy" id="392593"/>
    <lineage>
        <taxon>Bacteria</taxon>
        <taxon>Pseudomonadati</taxon>
        <taxon>Pseudomonadota</taxon>
        <taxon>Betaproteobacteria</taxon>
        <taxon>Burkholderiales</taxon>
        <taxon>Sphaerotilaceae</taxon>
        <taxon>Inhella</taxon>
    </lineage>
</organism>
<keyword evidence="1" id="KW-0472">Membrane</keyword>
<proteinExistence type="predicted"/>
<keyword evidence="3" id="KW-1185">Reference proteome</keyword>
<feature type="transmembrane region" description="Helical" evidence="1">
    <location>
        <begin position="352"/>
        <end position="370"/>
    </location>
</feature>
<dbReference type="RefSeq" id="WP_138858173.1">
    <property type="nucleotide sequence ID" value="NZ_CP040709.1"/>
</dbReference>
<feature type="transmembrane region" description="Helical" evidence="1">
    <location>
        <begin position="58"/>
        <end position="77"/>
    </location>
</feature>
<feature type="transmembrane region" description="Helical" evidence="1">
    <location>
        <begin position="20"/>
        <end position="38"/>
    </location>
</feature>
<comment type="caution">
    <text evidence="2">The sequence shown here is derived from an EMBL/GenBank/DDBJ whole genome shotgun (WGS) entry which is preliminary data.</text>
</comment>
<feature type="transmembrane region" description="Helical" evidence="1">
    <location>
        <begin position="98"/>
        <end position="123"/>
    </location>
</feature>